<accession>A0A023G319</accession>
<reference evidence="3" key="1">
    <citation type="submission" date="2014-03" db="EMBL/GenBank/DDBJ databases">
        <title>The sialotranscriptome of Amblyomma triste, Amblyomma parvum and Amblyomma cajennense ticks, uncovered by 454-based RNA-seq.</title>
        <authorList>
            <person name="Garcia G.R."/>
            <person name="Gardinassi L.G."/>
            <person name="Ribeiro J.M."/>
            <person name="Anatriello E."/>
            <person name="Ferreira B.R."/>
            <person name="Moreira H.N."/>
            <person name="Mafra C."/>
            <person name="Olegario M.M."/>
            <person name="Szabo P.J."/>
            <person name="Miranda-Santos I.K."/>
            <person name="Maruyama S.R."/>
        </authorList>
    </citation>
    <scope>NUCLEOTIDE SEQUENCE</scope>
    <source>
        <strain evidence="3">Mato Grasso do Sul</strain>
        <tissue evidence="3">Salivary glands</tissue>
    </source>
</reference>
<evidence type="ECO:0000313" key="3">
    <source>
        <dbReference type="EMBL" id="JAC28159.1"/>
    </source>
</evidence>
<protein>
    <submittedName>
        <fullName evidence="3">Putative secreted protein</fullName>
    </submittedName>
</protein>
<dbReference type="InterPro" id="IPR024079">
    <property type="entry name" value="MetalloPept_cat_dom_sf"/>
</dbReference>
<evidence type="ECO:0000256" key="2">
    <source>
        <dbReference type="SAM" id="SignalP"/>
    </source>
</evidence>
<name>A0A023G319_AMBTT</name>
<dbReference type="GO" id="GO:0008237">
    <property type="term" value="F:metallopeptidase activity"/>
    <property type="evidence" value="ECO:0007669"/>
    <property type="project" value="InterPro"/>
</dbReference>
<feature type="compositionally biased region" description="Basic and acidic residues" evidence="1">
    <location>
        <begin position="204"/>
        <end position="220"/>
    </location>
</feature>
<organism evidence="3">
    <name type="scientific">Amblyomma triste</name>
    <name type="common">Neotropical tick</name>
    <dbReference type="NCBI Taxonomy" id="251400"/>
    <lineage>
        <taxon>Eukaryota</taxon>
        <taxon>Metazoa</taxon>
        <taxon>Ecdysozoa</taxon>
        <taxon>Arthropoda</taxon>
        <taxon>Chelicerata</taxon>
        <taxon>Arachnida</taxon>
        <taxon>Acari</taxon>
        <taxon>Parasitiformes</taxon>
        <taxon>Ixodida</taxon>
        <taxon>Ixodoidea</taxon>
        <taxon>Ixodidae</taxon>
        <taxon>Amblyomminae</taxon>
        <taxon>Amblyomma</taxon>
    </lineage>
</organism>
<feature type="signal peptide" evidence="2">
    <location>
        <begin position="1"/>
        <end position="20"/>
    </location>
</feature>
<feature type="region of interest" description="Disordered" evidence="1">
    <location>
        <begin position="196"/>
        <end position="220"/>
    </location>
</feature>
<evidence type="ECO:0000256" key="1">
    <source>
        <dbReference type="SAM" id="MobiDB-lite"/>
    </source>
</evidence>
<feature type="chain" id="PRO_5001518079" evidence="2">
    <location>
        <begin position="21"/>
        <end position="220"/>
    </location>
</feature>
<dbReference type="Gene3D" id="3.40.390.10">
    <property type="entry name" value="Collagenase (Catalytic Domain)"/>
    <property type="match status" value="1"/>
</dbReference>
<dbReference type="AlphaFoldDB" id="A0A023G319"/>
<proteinExistence type="evidence at transcript level"/>
<dbReference type="EMBL" id="GBBM01007259">
    <property type="protein sequence ID" value="JAC28159.1"/>
    <property type="molecule type" value="mRNA"/>
</dbReference>
<sequence length="220" mass="24564">MHRIILVIFSLGLPLSSVASAAITRKPSKPIGDGISVIVVAYYDATYSSLEKHVRSSEPKSDEDPMKTNITTLFTKVENHFNKQQINVKFQVKEVAKNNSFCVQYGKSSLNATGTLQNLRLHAQTAQKPNNTIFFLLTKMTMYEENRRGDGIPRSLPDVATFNTFCSGEGSAAVVTNDWKPWQIMSVAAASASTFGSNSYSRVHPRDRDNMEKTFKRCHH</sequence>
<keyword evidence="2" id="KW-0732">Signal</keyword>